<dbReference type="AlphaFoldDB" id="A0AAE0QCR6"/>
<gene>
    <name evidence="3" type="ORF">QTP70_030315</name>
</gene>
<feature type="chain" id="PRO_5041917430" description="SCP domain-containing protein" evidence="1">
    <location>
        <begin position="25"/>
        <end position="189"/>
    </location>
</feature>
<feature type="domain" description="SCP" evidence="2">
    <location>
        <begin position="34"/>
        <end position="105"/>
    </location>
</feature>
<protein>
    <recommendedName>
        <fullName evidence="2">SCP domain-containing protein</fullName>
    </recommendedName>
</protein>
<sequence length="189" mass="21174">MANFLYLSVHLTLLLSSFPLSTMGTLLPDITDQQFIESCVNEHNHARSNVNPPASNMRYMVVWATTYKVGCAVTFCPDGVRDTSFSHRPGAIFVCNYATQGNYRGIRPYEEGAACSECRGEKCENKLCHNSTRDSAIHNNWTPDWDPALHECGVFCKSVLIIRPLALLLIFGSVYVVQRTCPNIFAYIN</sequence>
<keyword evidence="1" id="KW-0732">Signal</keyword>
<keyword evidence="4" id="KW-1185">Reference proteome</keyword>
<name>A0AAE0QCR6_9TELE</name>
<feature type="signal peptide" evidence="1">
    <location>
        <begin position="1"/>
        <end position="24"/>
    </location>
</feature>
<evidence type="ECO:0000313" key="3">
    <source>
        <dbReference type="EMBL" id="KAK3517996.1"/>
    </source>
</evidence>
<comment type="caution">
    <text evidence="3">The sequence shown here is derived from an EMBL/GenBank/DDBJ whole genome shotgun (WGS) entry which is preliminary data.</text>
</comment>
<dbReference type="SMART" id="SM00198">
    <property type="entry name" value="SCP"/>
    <property type="match status" value="1"/>
</dbReference>
<reference evidence="3" key="1">
    <citation type="submission" date="2023-06" db="EMBL/GenBank/DDBJ databases">
        <title>Male Hemibagrus guttatus genome.</title>
        <authorList>
            <person name="Bian C."/>
        </authorList>
    </citation>
    <scope>NUCLEOTIDE SEQUENCE</scope>
    <source>
        <strain evidence="3">Male_cb2023</strain>
        <tissue evidence="3">Muscle</tissue>
    </source>
</reference>
<organism evidence="3 4">
    <name type="scientific">Hemibagrus guttatus</name>
    <dbReference type="NCBI Taxonomy" id="175788"/>
    <lineage>
        <taxon>Eukaryota</taxon>
        <taxon>Metazoa</taxon>
        <taxon>Chordata</taxon>
        <taxon>Craniata</taxon>
        <taxon>Vertebrata</taxon>
        <taxon>Euteleostomi</taxon>
        <taxon>Actinopterygii</taxon>
        <taxon>Neopterygii</taxon>
        <taxon>Teleostei</taxon>
        <taxon>Ostariophysi</taxon>
        <taxon>Siluriformes</taxon>
        <taxon>Bagridae</taxon>
        <taxon>Hemibagrus</taxon>
    </lineage>
</organism>
<dbReference type="Proteomes" id="UP001274896">
    <property type="component" value="Unassembled WGS sequence"/>
</dbReference>
<proteinExistence type="predicted"/>
<dbReference type="EMBL" id="JAUCMX010000018">
    <property type="protein sequence ID" value="KAK3517996.1"/>
    <property type="molecule type" value="Genomic_DNA"/>
</dbReference>
<dbReference type="InterPro" id="IPR014044">
    <property type="entry name" value="CAP_dom"/>
</dbReference>
<dbReference type="Gene3D" id="3.40.33.10">
    <property type="entry name" value="CAP"/>
    <property type="match status" value="2"/>
</dbReference>
<accession>A0AAE0QCR6</accession>
<dbReference type="SUPFAM" id="SSF55797">
    <property type="entry name" value="PR-1-like"/>
    <property type="match status" value="1"/>
</dbReference>
<dbReference type="InterPro" id="IPR035940">
    <property type="entry name" value="CAP_sf"/>
</dbReference>
<evidence type="ECO:0000256" key="1">
    <source>
        <dbReference type="SAM" id="SignalP"/>
    </source>
</evidence>
<evidence type="ECO:0000313" key="4">
    <source>
        <dbReference type="Proteomes" id="UP001274896"/>
    </source>
</evidence>
<evidence type="ECO:0000259" key="2">
    <source>
        <dbReference type="SMART" id="SM00198"/>
    </source>
</evidence>